<dbReference type="PROSITE" id="PS50901">
    <property type="entry name" value="FTSK"/>
    <property type="match status" value="3"/>
</dbReference>
<evidence type="ECO:0000256" key="2">
    <source>
        <dbReference type="ARBA" id="ARBA00022475"/>
    </source>
</evidence>
<feature type="domain" description="FtsK" evidence="11">
    <location>
        <begin position="813"/>
        <end position="1004"/>
    </location>
</feature>
<evidence type="ECO:0000256" key="4">
    <source>
        <dbReference type="ARBA" id="ARBA00022737"/>
    </source>
</evidence>
<reference evidence="12 13" key="1">
    <citation type="submission" date="2020-08" db="EMBL/GenBank/DDBJ databases">
        <title>Sequencing the genomes of 1000 actinobacteria strains.</title>
        <authorList>
            <person name="Klenk H.-P."/>
        </authorList>
    </citation>
    <scope>NUCLEOTIDE SEQUENCE [LARGE SCALE GENOMIC DNA]</scope>
    <source>
        <strain evidence="12 13">DSM 28967</strain>
    </source>
</reference>
<keyword evidence="2" id="KW-1003">Cell membrane</keyword>
<feature type="transmembrane region" description="Helical" evidence="10">
    <location>
        <begin position="38"/>
        <end position="56"/>
    </location>
</feature>
<feature type="transmembrane region" description="Helical" evidence="10">
    <location>
        <begin position="68"/>
        <end position="87"/>
    </location>
</feature>
<accession>A0A7W9JE43</accession>
<feature type="binding site" evidence="9">
    <location>
        <begin position="1116"/>
        <end position="1123"/>
    </location>
    <ligand>
        <name>ATP</name>
        <dbReference type="ChEBI" id="CHEBI:30616"/>
    </ligand>
</feature>
<dbReference type="SMART" id="SM00382">
    <property type="entry name" value="AAA"/>
    <property type="match status" value="3"/>
</dbReference>
<evidence type="ECO:0000256" key="8">
    <source>
        <dbReference type="ARBA" id="ARBA00023136"/>
    </source>
</evidence>
<evidence type="ECO:0000256" key="7">
    <source>
        <dbReference type="ARBA" id="ARBA00022989"/>
    </source>
</evidence>
<dbReference type="Pfam" id="PF01580">
    <property type="entry name" value="FtsK_SpoIIIE"/>
    <property type="match status" value="2"/>
</dbReference>
<dbReference type="PANTHER" id="PTHR22683">
    <property type="entry name" value="SPORULATION PROTEIN RELATED"/>
    <property type="match status" value="1"/>
</dbReference>
<organism evidence="12 13">
    <name type="scientific">Kribbella italica</name>
    <dbReference type="NCBI Taxonomy" id="1540520"/>
    <lineage>
        <taxon>Bacteria</taxon>
        <taxon>Bacillati</taxon>
        <taxon>Actinomycetota</taxon>
        <taxon>Actinomycetes</taxon>
        <taxon>Propionibacteriales</taxon>
        <taxon>Kribbellaceae</taxon>
        <taxon>Kribbella</taxon>
    </lineage>
</organism>
<feature type="binding site" evidence="9">
    <location>
        <begin position="831"/>
        <end position="838"/>
    </location>
    <ligand>
        <name>ATP</name>
        <dbReference type="ChEBI" id="CHEBI:30616"/>
    </ligand>
</feature>
<dbReference type="InterPro" id="IPR023836">
    <property type="entry name" value="EccCa-like_Actinobacteria"/>
</dbReference>
<evidence type="ECO:0000256" key="10">
    <source>
        <dbReference type="SAM" id="Phobius"/>
    </source>
</evidence>
<keyword evidence="4" id="KW-0677">Repeat</keyword>
<evidence type="ECO:0000256" key="9">
    <source>
        <dbReference type="PROSITE-ProRule" id="PRU00289"/>
    </source>
</evidence>
<keyword evidence="8 10" id="KW-0472">Membrane</keyword>
<dbReference type="GO" id="GO:0005524">
    <property type="term" value="F:ATP binding"/>
    <property type="evidence" value="ECO:0007669"/>
    <property type="project" value="UniProtKB-UniRule"/>
</dbReference>
<dbReference type="Gene3D" id="3.40.50.300">
    <property type="entry name" value="P-loop containing nucleotide triphosphate hydrolases"/>
    <property type="match status" value="4"/>
</dbReference>
<dbReference type="PANTHER" id="PTHR22683:SF1">
    <property type="entry name" value="TYPE VII SECRETION SYSTEM PROTEIN ESSC"/>
    <property type="match status" value="1"/>
</dbReference>
<keyword evidence="6 9" id="KW-0067">ATP-binding</keyword>
<protein>
    <submittedName>
        <fullName evidence="12">S-DNA-T family DNA segregation ATPase FtsK/SpoIIIE</fullName>
    </submittedName>
</protein>
<comment type="caution">
    <text evidence="12">The sequence shown here is derived from an EMBL/GenBank/DDBJ whole genome shotgun (WGS) entry which is preliminary data.</text>
</comment>
<dbReference type="RefSeq" id="WP_184802225.1">
    <property type="nucleotide sequence ID" value="NZ_JACHMY010000001.1"/>
</dbReference>
<name>A0A7W9JE43_9ACTN</name>
<evidence type="ECO:0000313" key="12">
    <source>
        <dbReference type="EMBL" id="MBB5840102.1"/>
    </source>
</evidence>
<dbReference type="NCBIfam" id="TIGR03925">
    <property type="entry name" value="T7SS_EccC_b"/>
    <property type="match status" value="1"/>
</dbReference>
<comment type="subcellular location">
    <subcellularLocation>
        <location evidence="1">Cell membrane</location>
        <topology evidence="1">Multi-pass membrane protein</topology>
    </subcellularLocation>
</comment>
<dbReference type="EMBL" id="JACHMY010000001">
    <property type="protein sequence ID" value="MBB5840102.1"/>
    <property type="molecule type" value="Genomic_DNA"/>
</dbReference>
<keyword evidence="3 10" id="KW-0812">Transmembrane</keyword>
<gene>
    <name evidence="12" type="ORF">HDA39_006836</name>
</gene>
<proteinExistence type="predicted"/>
<dbReference type="Proteomes" id="UP000549971">
    <property type="component" value="Unassembled WGS sequence"/>
</dbReference>
<dbReference type="GO" id="GO:0005886">
    <property type="term" value="C:plasma membrane"/>
    <property type="evidence" value="ECO:0007669"/>
    <property type="project" value="UniProtKB-SubCell"/>
</dbReference>
<feature type="domain" description="FtsK" evidence="11">
    <location>
        <begin position="1099"/>
        <end position="1283"/>
    </location>
</feature>
<keyword evidence="5 9" id="KW-0547">Nucleotide-binding</keyword>
<dbReference type="InterPro" id="IPR002543">
    <property type="entry name" value="FtsK_dom"/>
</dbReference>
<dbReference type="SUPFAM" id="SSF52540">
    <property type="entry name" value="P-loop containing nucleoside triphosphate hydrolases"/>
    <property type="match status" value="3"/>
</dbReference>
<feature type="binding site" evidence="9">
    <location>
        <begin position="479"/>
        <end position="486"/>
    </location>
    <ligand>
        <name>ATP</name>
        <dbReference type="ChEBI" id="CHEBI:30616"/>
    </ligand>
</feature>
<dbReference type="InterPro" id="IPR050206">
    <property type="entry name" value="FtsK/SpoIIIE/SftA"/>
</dbReference>
<evidence type="ECO:0000259" key="11">
    <source>
        <dbReference type="PROSITE" id="PS50901"/>
    </source>
</evidence>
<evidence type="ECO:0000256" key="5">
    <source>
        <dbReference type="ARBA" id="ARBA00022741"/>
    </source>
</evidence>
<sequence length="1321" mass="143472">MATVVVRRPMRRPAPELPGGELLLEAPPEVPEPAGRQWAQMLMVLPMVAMMGAMMLMFSGSIASSLRYVIFGLFGLAMIGMIVLSVFSRGSGAGKVEMGQARRTYLRHLAQQRLRLGRSVGQQREALHYLHPDPASLWAVAGSYRLWERRRDDADFGVTRIGIGKQGPATTIVPPDTQPLERLEPLSALALRRFVSTYAAVSNLPLAIAVTGFARIYLPGDEDRSQSMARAMVAQLACLHAPDNLRIAICTSADRRDDWDWAKWLPHVLHPERNDALGPIRLIAPSITALEAMLDDLLTNRPRFDPDAASAVSGPHLVVILDGGDADGSDHLLVGPGLEGVTVVDLTFPPPRAIDTSAISLDLEADGTLHAETMDGAERIGQADPLDLVTAEGLARQLAPLRLTAGVHGEQPLSADLGLAELLELGDPFDFDPEDTWLPRPSRDRLRVRFGLRSDGQPIELDLKESAQEGMGPHGLLIGATGSGKSELLRTLVLALAITHPPRSLNFALVDFKGGATFTRLDKLPHTSAVITNLAEELHLVDRMADAINGELLRRQELLRAAGNFSSLRDYEKARAAGAPLEEVPTLLVICDEFSELLTARPDFIDMFVQIGRVGRSLGVHLLLASQRLEEGRLRGLETHLSFRIGLRTFSDIDSRTVLGVNDAFHLPRAPGHGFLRVGTEQMDRFRSAYVSGVHRRPVPGALPSMGDRTVELLDYSSGYVAPVVEEEQDEKQPDPDGVFDEAVGESLMDVLVDRFEGKGTPAHQIWLAPLDKAPALGTVLPTGPTDFPIGRFQPGRLQTVAGIVDRPLEQRRDPLLLDLSAGGGHVAVAGSVQSGKSTTLVTLITGLALTHSPRDVQFYCLDFGGGVLTGVRDLPHVGSVAGRQDVNAVRRSVIEVLGIVAEREKTFAQLGIDSMETYRERRRQGELADHPYGDVFLVVDGWATIRNDFEDLEQLLADIATRGLAYGVHLMVSVARWFDLRTNVRDLCGTKLELRIGDPIDSMVDRRAAALVPERAPGRGIMTGRHQFITAAPRLSEPQGEERVSVGLAELVRTVAEAWPGQAAPEVRLLPPDVPYEAGNGASSQEAGLAVAVAERSLQPVLLDPNANPTFILLGDTGSGKTGFLRTLCRRISETYTPAEACVLVIDHRRSMLGSVEGPNLLGYGTGHQVTENLIQRLVQILEERLPGPDITPQQLRDRSWWQGPDVFVLIDDYDMVATGDGHPLMPLLPYIPQAADIGLRIYAARRTGGAMRGLFEPVLAKIRAVGSPGLQLSGSRDEGILLGGLRAQPLPPGRGFLVNRQGDSQLIQLTHPPADDQEQ</sequence>
<keyword evidence="7 10" id="KW-1133">Transmembrane helix</keyword>
<evidence type="ECO:0000256" key="1">
    <source>
        <dbReference type="ARBA" id="ARBA00004651"/>
    </source>
</evidence>
<dbReference type="InterPro" id="IPR023837">
    <property type="entry name" value="EccCb-like_Actinobacteria"/>
</dbReference>
<feature type="domain" description="FtsK" evidence="11">
    <location>
        <begin position="456"/>
        <end position="656"/>
    </location>
</feature>
<dbReference type="InterPro" id="IPR003593">
    <property type="entry name" value="AAA+_ATPase"/>
</dbReference>
<evidence type="ECO:0000313" key="13">
    <source>
        <dbReference type="Proteomes" id="UP000549971"/>
    </source>
</evidence>
<dbReference type="NCBIfam" id="TIGR03924">
    <property type="entry name" value="T7SS_EccC_a"/>
    <property type="match status" value="1"/>
</dbReference>
<dbReference type="GO" id="GO:0003677">
    <property type="term" value="F:DNA binding"/>
    <property type="evidence" value="ECO:0007669"/>
    <property type="project" value="InterPro"/>
</dbReference>
<evidence type="ECO:0000256" key="6">
    <source>
        <dbReference type="ARBA" id="ARBA00022840"/>
    </source>
</evidence>
<keyword evidence="13" id="KW-1185">Reference proteome</keyword>
<evidence type="ECO:0000256" key="3">
    <source>
        <dbReference type="ARBA" id="ARBA00022692"/>
    </source>
</evidence>
<dbReference type="InterPro" id="IPR027417">
    <property type="entry name" value="P-loop_NTPase"/>
</dbReference>